<dbReference type="RefSeq" id="WP_091641142.1">
    <property type="nucleotide sequence ID" value="NZ_JAUCYT010000014.1"/>
</dbReference>
<reference evidence="2 3" key="1">
    <citation type="submission" date="2016-10" db="EMBL/GenBank/DDBJ databases">
        <authorList>
            <person name="Varghese N."/>
            <person name="Submissions S."/>
        </authorList>
    </citation>
    <scope>NUCLEOTIDE SEQUENCE [LARGE SCALE GENOMIC DNA]</scope>
    <source>
        <strain evidence="2 3">DSM 26291</strain>
    </source>
</reference>
<evidence type="ECO:0008006" key="4">
    <source>
        <dbReference type="Google" id="ProtNLM"/>
    </source>
</evidence>
<organism evidence="2 3">
    <name type="scientific">Marinobacter salarius</name>
    <dbReference type="NCBI Taxonomy" id="1420917"/>
    <lineage>
        <taxon>Bacteria</taxon>
        <taxon>Pseudomonadati</taxon>
        <taxon>Pseudomonadota</taxon>
        <taxon>Gammaproteobacteria</taxon>
        <taxon>Pseudomonadales</taxon>
        <taxon>Marinobacteraceae</taxon>
        <taxon>Marinobacter</taxon>
    </lineage>
</organism>
<feature type="coiled-coil region" evidence="1">
    <location>
        <begin position="39"/>
        <end position="66"/>
    </location>
</feature>
<gene>
    <name evidence="2" type="ORF">SAMN04487868_10212</name>
</gene>
<keyword evidence="1" id="KW-0175">Coiled coil</keyword>
<evidence type="ECO:0000313" key="2">
    <source>
        <dbReference type="EMBL" id="SFL45086.1"/>
    </source>
</evidence>
<evidence type="ECO:0000256" key="1">
    <source>
        <dbReference type="SAM" id="Coils"/>
    </source>
</evidence>
<proteinExistence type="predicted"/>
<dbReference type="EMBL" id="FOTV01000002">
    <property type="protein sequence ID" value="SFL45086.1"/>
    <property type="molecule type" value="Genomic_DNA"/>
</dbReference>
<protein>
    <recommendedName>
        <fullName evidence="4">AraC family transcriptional regulator</fullName>
    </recommendedName>
</protein>
<name>A0ABY1FJ44_9GAMM</name>
<evidence type="ECO:0000313" key="3">
    <source>
        <dbReference type="Proteomes" id="UP000199211"/>
    </source>
</evidence>
<sequence>MVAGAQQTVTVGRQVRVAWPVILVMMVASQLGLTRSAFAESLDQEIDRLKADVADLSQTLYQLEENVLYPVDTQVAVFLTLRNREGLDLDSVELYLNDTPVASHLYTDQERDSLKQGGVQRLYIGNLPHGAHQLKAVLTARSANERFVRREATHQFRKRPGESRIQLSLDAAAPDYEPVVSFQEWK</sequence>
<comment type="caution">
    <text evidence="2">The sequence shown here is derived from an EMBL/GenBank/DDBJ whole genome shotgun (WGS) entry which is preliminary data.</text>
</comment>
<dbReference type="Proteomes" id="UP000199211">
    <property type="component" value="Unassembled WGS sequence"/>
</dbReference>
<keyword evidence="3" id="KW-1185">Reference proteome</keyword>
<accession>A0ABY1FJ44</accession>